<reference evidence="2" key="1">
    <citation type="submission" date="2016-10" db="EMBL/GenBank/DDBJ databases">
        <authorList>
            <person name="Varghese N."/>
            <person name="Submissions S."/>
        </authorList>
    </citation>
    <scope>NUCLEOTIDE SEQUENCE [LARGE SCALE GENOMIC DNA]</scope>
    <source>
        <strain evidence="2">CGMCC 1.10370</strain>
    </source>
</reference>
<proteinExistence type="predicted"/>
<dbReference type="InterPro" id="IPR011004">
    <property type="entry name" value="Trimer_LpxA-like_sf"/>
</dbReference>
<dbReference type="RefSeq" id="WP_091496608.1">
    <property type="nucleotide sequence ID" value="NZ_FOMH01000011.1"/>
</dbReference>
<dbReference type="SUPFAM" id="SSF51161">
    <property type="entry name" value="Trimeric LpxA-like enzymes"/>
    <property type="match status" value="1"/>
</dbReference>
<name>A0A1I1USM9_9FLAO</name>
<dbReference type="STRING" id="739143.SAMN05216297_111160"/>
<keyword evidence="2" id="KW-1185">Reference proteome</keyword>
<dbReference type="AlphaFoldDB" id="A0A1I1USM9"/>
<protein>
    <submittedName>
        <fullName evidence="1">Transferase hexapeptide (Six repeat-containing protein)</fullName>
    </submittedName>
</protein>
<dbReference type="GO" id="GO:0016740">
    <property type="term" value="F:transferase activity"/>
    <property type="evidence" value="ECO:0007669"/>
    <property type="project" value="UniProtKB-KW"/>
</dbReference>
<dbReference type="PANTHER" id="PTHR23416">
    <property type="entry name" value="SIALIC ACID SYNTHASE-RELATED"/>
    <property type="match status" value="1"/>
</dbReference>
<dbReference type="EMBL" id="FOMH01000011">
    <property type="protein sequence ID" value="SFD73689.1"/>
    <property type="molecule type" value="Genomic_DNA"/>
</dbReference>
<keyword evidence="1" id="KW-0808">Transferase</keyword>
<dbReference type="Gene3D" id="2.160.10.10">
    <property type="entry name" value="Hexapeptide repeat proteins"/>
    <property type="match status" value="2"/>
</dbReference>
<gene>
    <name evidence="1" type="ORF">SAMN05216297_111160</name>
</gene>
<accession>A0A1I1USM9</accession>
<sequence>MSRLIAMFKNIFQIQFKYLFHWSLVRINKNSNFHIAKGVKISNSKIFVTKGSSLSIGENTIIKNTHLYVNGNVTIGNNNIIDNGYMNSKLDFNIDGDFNLGNYNRIRSKIWLRFNGKLEIRDRNNINEETEIRCDENIFIGSYNQISYKCSIWDTNTHNIYNDAKRRELTDNFFPIFGYEFEKPRTKAVHIGDDCWISKDVAILKGVIINNSSVIGYRATLSNCEVLSNKVVVQKIENSFHDRE</sequence>
<dbReference type="OrthoDB" id="9814490at2"/>
<dbReference type="InterPro" id="IPR051159">
    <property type="entry name" value="Hexapeptide_acetyltransf"/>
</dbReference>
<evidence type="ECO:0000313" key="1">
    <source>
        <dbReference type="EMBL" id="SFD73689.1"/>
    </source>
</evidence>
<dbReference type="Proteomes" id="UP000199672">
    <property type="component" value="Unassembled WGS sequence"/>
</dbReference>
<evidence type="ECO:0000313" key="2">
    <source>
        <dbReference type="Proteomes" id="UP000199672"/>
    </source>
</evidence>
<organism evidence="1 2">
    <name type="scientific">Flavobacterium phragmitis</name>
    <dbReference type="NCBI Taxonomy" id="739143"/>
    <lineage>
        <taxon>Bacteria</taxon>
        <taxon>Pseudomonadati</taxon>
        <taxon>Bacteroidota</taxon>
        <taxon>Flavobacteriia</taxon>
        <taxon>Flavobacteriales</taxon>
        <taxon>Flavobacteriaceae</taxon>
        <taxon>Flavobacterium</taxon>
    </lineage>
</organism>